<protein>
    <recommendedName>
        <fullName evidence="4">RING-type E3 ubiquitin transferase</fullName>
        <ecNumber evidence="4">2.3.2.27</ecNumber>
    </recommendedName>
</protein>
<name>A0AAD4VQ65_PRUDU</name>
<dbReference type="InterPro" id="IPR001841">
    <property type="entry name" value="Znf_RING"/>
</dbReference>
<feature type="domain" description="RING-type" evidence="18">
    <location>
        <begin position="325"/>
        <end position="367"/>
    </location>
</feature>
<dbReference type="Gene3D" id="3.30.40.10">
    <property type="entry name" value="Zinc/RING finger domain, C3HC4 (zinc finger)"/>
    <property type="match status" value="1"/>
</dbReference>
<feature type="signal peptide" evidence="17">
    <location>
        <begin position="1"/>
        <end position="27"/>
    </location>
</feature>
<evidence type="ECO:0000256" key="3">
    <source>
        <dbReference type="ARBA" id="ARBA00004906"/>
    </source>
</evidence>
<dbReference type="Pfam" id="PF13639">
    <property type="entry name" value="zf-RING_2"/>
    <property type="match status" value="1"/>
</dbReference>
<keyword evidence="10" id="KW-0833">Ubl conjugation pathway</keyword>
<sequence>MAPLAIFTISLCCCCFFFFFFPHKVASATNCVESTCTPAGARVRFPFWLRNLQPSSCGYQGFDLSCNNQTILTLPSSGDFFVKTISYRDQIVWLSDPDNCLPKRFLDDDVSLQGTPFLFAQDLETYTFLNCSASQATESSAIPCLSSDSYDVIIVASGWSTSLSTANHASSSSLCSVISTALVPPSLVEGYLSSSLQLAWSVPDCSFCEANGIICELDNATSSQTICPRSKSGPSGPSGLSSAAKNGIMIGVGIPALFCVIGLSFYFHNRMRAPDQLRQPVSADVPNRQPPGLAISGLDGPTIESYPTTELGETWELPYPNDNTCPICLAEYQAKETLRAMPECNHYFHASCIDEWLKMNATCPLCRNPPEASKIISPVIET</sequence>
<evidence type="ECO:0000259" key="18">
    <source>
        <dbReference type="PROSITE" id="PS50089"/>
    </source>
</evidence>
<evidence type="ECO:0000256" key="14">
    <source>
        <dbReference type="ARBA" id="ARBA00024209"/>
    </source>
</evidence>
<evidence type="ECO:0000256" key="1">
    <source>
        <dbReference type="ARBA" id="ARBA00000900"/>
    </source>
</evidence>
<dbReference type="PROSITE" id="PS50089">
    <property type="entry name" value="ZF_RING_2"/>
    <property type="match status" value="1"/>
</dbReference>
<keyword evidence="6 16" id="KW-0812">Transmembrane</keyword>
<evidence type="ECO:0000256" key="17">
    <source>
        <dbReference type="SAM" id="SignalP"/>
    </source>
</evidence>
<dbReference type="GO" id="GO:0061630">
    <property type="term" value="F:ubiquitin protein ligase activity"/>
    <property type="evidence" value="ECO:0007669"/>
    <property type="project" value="UniProtKB-EC"/>
</dbReference>
<evidence type="ECO:0000256" key="4">
    <source>
        <dbReference type="ARBA" id="ARBA00012483"/>
    </source>
</evidence>
<accession>A0AAD4VQ65</accession>
<keyword evidence="20" id="KW-1185">Reference proteome</keyword>
<keyword evidence="8 17" id="KW-0732">Signal</keyword>
<comment type="subcellular location">
    <subcellularLocation>
        <location evidence="2">Membrane</location>
        <topology evidence="2">Single-pass membrane protein</topology>
    </subcellularLocation>
</comment>
<feature type="chain" id="PRO_5042246834" description="RING-type E3 ubiquitin transferase" evidence="17">
    <location>
        <begin position="28"/>
        <end position="382"/>
    </location>
</feature>
<dbReference type="CDD" id="cd16461">
    <property type="entry name" value="RING-H2_EL5-like"/>
    <property type="match status" value="1"/>
</dbReference>
<dbReference type="GO" id="GO:0030247">
    <property type="term" value="F:polysaccharide binding"/>
    <property type="evidence" value="ECO:0007669"/>
    <property type="project" value="InterPro"/>
</dbReference>
<keyword evidence="13 16" id="KW-0472">Membrane</keyword>
<dbReference type="InterPro" id="IPR013083">
    <property type="entry name" value="Znf_RING/FYVE/PHD"/>
</dbReference>
<dbReference type="EMBL" id="JAJFAZ020000005">
    <property type="protein sequence ID" value="KAI5329163.1"/>
    <property type="molecule type" value="Genomic_DNA"/>
</dbReference>
<comment type="similarity">
    <text evidence="14">Belongs to the RING-type zinc finger family. ATL subfamily.</text>
</comment>
<evidence type="ECO:0000256" key="16">
    <source>
        <dbReference type="SAM" id="Phobius"/>
    </source>
</evidence>
<keyword evidence="12 16" id="KW-1133">Transmembrane helix</keyword>
<evidence type="ECO:0000256" key="11">
    <source>
        <dbReference type="ARBA" id="ARBA00022833"/>
    </source>
</evidence>
<keyword evidence="9 15" id="KW-0863">Zinc-finger</keyword>
<comment type="catalytic activity">
    <reaction evidence="1">
        <text>S-ubiquitinyl-[E2 ubiquitin-conjugating enzyme]-L-cysteine + [acceptor protein]-L-lysine = [E2 ubiquitin-conjugating enzyme]-L-cysteine + N(6)-ubiquitinyl-[acceptor protein]-L-lysine.</text>
        <dbReference type="EC" id="2.3.2.27"/>
    </reaction>
</comment>
<dbReference type="InterPro" id="IPR046948">
    <property type="entry name" value="ATL20-22-like"/>
</dbReference>
<comment type="pathway">
    <text evidence="3">Protein modification; protein ubiquitination.</text>
</comment>
<organism evidence="19 20">
    <name type="scientific">Prunus dulcis</name>
    <name type="common">Almond</name>
    <name type="synonym">Amygdalus dulcis</name>
    <dbReference type="NCBI Taxonomy" id="3755"/>
    <lineage>
        <taxon>Eukaryota</taxon>
        <taxon>Viridiplantae</taxon>
        <taxon>Streptophyta</taxon>
        <taxon>Embryophyta</taxon>
        <taxon>Tracheophyta</taxon>
        <taxon>Spermatophyta</taxon>
        <taxon>Magnoliopsida</taxon>
        <taxon>eudicotyledons</taxon>
        <taxon>Gunneridae</taxon>
        <taxon>Pentapetalae</taxon>
        <taxon>rosids</taxon>
        <taxon>fabids</taxon>
        <taxon>Rosales</taxon>
        <taxon>Rosaceae</taxon>
        <taxon>Amygdaloideae</taxon>
        <taxon>Amygdaleae</taxon>
        <taxon>Prunus</taxon>
    </lineage>
</organism>
<evidence type="ECO:0000256" key="12">
    <source>
        <dbReference type="ARBA" id="ARBA00022989"/>
    </source>
</evidence>
<dbReference type="SUPFAM" id="SSF57850">
    <property type="entry name" value="RING/U-box"/>
    <property type="match status" value="1"/>
</dbReference>
<dbReference type="GO" id="GO:0016020">
    <property type="term" value="C:membrane"/>
    <property type="evidence" value="ECO:0007669"/>
    <property type="project" value="UniProtKB-SubCell"/>
</dbReference>
<dbReference type="SMART" id="SM00184">
    <property type="entry name" value="RING"/>
    <property type="match status" value="1"/>
</dbReference>
<gene>
    <name evidence="19" type="ORF">L3X38_028560</name>
</gene>
<evidence type="ECO:0000256" key="9">
    <source>
        <dbReference type="ARBA" id="ARBA00022771"/>
    </source>
</evidence>
<dbReference type="EC" id="2.3.2.27" evidence="4"/>
<dbReference type="InterPro" id="IPR025287">
    <property type="entry name" value="WAK_GUB"/>
</dbReference>
<evidence type="ECO:0000256" key="13">
    <source>
        <dbReference type="ARBA" id="ARBA00023136"/>
    </source>
</evidence>
<dbReference type="AlphaFoldDB" id="A0AAD4VQ65"/>
<evidence type="ECO:0000256" key="6">
    <source>
        <dbReference type="ARBA" id="ARBA00022692"/>
    </source>
</evidence>
<comment type="caution">
    <text evidence="19">The sequence shown here is derived from an EMBL/GenBank/DDBJ whole genome shotgun (WGS) entry which is preliminary data.</text>
</comment>
<evidence type="ECO:0000313" key="19">
    <source>
        <dbReference type="EMBL" id="KAI5329163.1"/>
    </source>
</evidence>
<evidence type="ECO:0000256" key="7">
    <source>
        <dbReference type="ARBA" id="ARBA00022723"/>
    </source>
</evidence>
<keyword evidence="5" id="KW-0808">Transferase</keyword>
<keyword evidence="11" id="KW-0862">Zinc</keyword>
<feature type="transmembrane region" description="Helical" evidence="16">
    <location>
        <begin position="247"/>
        <end position="268"/>
    </location>
</feature>
<evidence type="ECO:0000256" key="2">
    <source>
        <dbReference type="ARBA" id="ARBA00004167"/>
    </source>
</evidence>
<evidence type="ECO:0000256" key="10">
    <source>
        <dbReference type="ARBA" id="ARBA00022786"/>
    </source>
</evidence>
<evidence type="ECO:0000256" key="8">
    <source>
        <dbReference type="ARBA" id="ARBA00022729"/>
    </source>
</evidence>
<dbReference type="Pfam" id="PF13947">
    <property type="entry name" value="GUB_WAK_bind"/>
    <property type="match status" value="1"/>
</dbReference>
<evidence type="ECO:0000313" key="20">
    <source>
        <dbReference type="Proteomes" id="UP001054821"/>
    </source>
</evidence>
<dbReference type="GO" id="GO:0008270">
    <property type="term" value="F:zinc ion binding"/>
    <property type="evidence" value="ECO:0007669"/>
    <property type="project" value="UniProtKB-KW"/>
</dbReference>
<proteinExistence type="inferred from homology"/>
<evidence type="ECO:0000256" key="15">
    <source>
        <dbReference type="PROSITE-ProRule" id="PRU00175"/>
    </source>
</evidence>
<evidence type="ECO:0000256" key="5">
    <source>
        <dbReference type="ARBA" id="ARBA00022679"/>
    </source>
</evidence>
<dbReference type="Proteomes" id="UP001054821">
    <property type="component" value="Chromosome 5"/>
</dbReference>
<dbReference type="PANTHER" id="PTHR46279">
    <property type="entry name" value="RING/U-BOX SUPERFAMILY PROTEIN"/>
    <property type="match status" value="1"/>
</dbReference>
<dbReference type="PANTHER" id="PTHR46279:SF31">
    <property type="entry name" value="RING-H2 FINGER PROTEIN ATL20-LIKE ISOFORM X1"/>
    <property type="match status" value="1"/>
</dbReference>
<reference evidence="19 20" key="1">
    <citation type="journal article" date="2022" name="G3 (Bethesda)">
        <title>Whole-genome sequence and methylome profiling of the almond [Prunus dulcis (Mill.) D.A. Webb] cultivar 'Nonpareil'.</title>
        <authorList>
            <person name="D'Amico-Willman K.M."/>
            <person name="Ouma W.Z."/>
            <person name="Meulia T."/>
            <person name="Sideli G.M."/>
            <person name="Gradziel T.M."/>
            <person name="Fresnedo-Ramirez J."/>
        </authorList>
    </citation>
    <scope>NUCLEOTIDE SEQUENCE [LARGE SCALE GENOMIC DNA]</scope>
    <source>
        <strain evidence="19">Clone GOH B32 T37-40</strain>
    </source>
</reference>
<keyword evidence="7" id="KW-0479">Metal-binding</keyword>